<organism evidence="5 6">
    <name type="scientific">Thauera chlorobenzoica</name>
    <dbReference type="NCBI Taxonomy" id="96773"/>
    <lineage>
        <taxon>Bacteria</taxon>
        <taxon>Pseudomonadati</taxon>
        <taxon>Pseudomonadota</taxon>
        <taxon>Betaproteobacteria</taxon>
        <taxon>Rhodocyclales</taxon>
        <taxon>Zoogloeaceae</taxon>
        <taxon>Thauera</taxon>
    </lineage>
</organism>
<dbReference type="GO" id="GO:0003677">
    <property type="term" value="F:DNA binding"/>
    <property type="evidence" value="ECO:0007669"/>
    <property type="project" value="UniProtKB-KW"/>
</dbReference>
<dbReference type="PROSITE" id="PS00045">
    <property type="entry name" value="HISTONE_LIKE"/>
    <property type="match status" value="1"/>
</dbReference>
<dbReference type="Pfam" id="PF00216">
    <property type="entry name" value="Bac_DNA_binding"/>
    <property type="match status" value="1"/>
</dbReference>
<evidence type="ECO:0000256" key="2">
    <source>
        <dbReference type="ARBA" id="ARBA00023125"/>
    </source>
</evidence>
<dbReference type="Gene3D" id="4.10.520.10">
    <property type="entry name" value="IHF-like DNA-binding proteins"/>
    <property type="match status" value="1"/>
</dbReference>
<feature type="region of interest" description="Disordered" evidence="4">
    <location>
        <begin position="83"/>
        <end position="104"/>
    </location>
</feature>
<proteinExistence type="inferred from homology"/>
<dbReference type="EMBL" id="CP018839">
    <property type="protein sequence ID" value="APR03147.1"/>
    <property type="molecule type" value="Genomic_DNA"/>
</dbReference>
<reference evidence="5 6" key="1">
    <citation type="submission" date="2016-12" db="EMBL/GenBank/DDBJ databases">
        <title>Complete genome sequence of Thauera chlorobenzoica, a Betaproteobacterium degrading haloaromatics anaerobically to CO2 and halides.</title>
        <authorList>
            <person name="Goris T."/>
            <person name="Mergelsberg M."/>
            <person name="Boll M."/>
        </authorList>
    </citation>
    <scope>NUCLEOTIDE SEQUENCE [LARGE SCALE GENOMIC DNA]</scope>
    <source>
        <strain evidence="5 6">3CB1</strain>
    </source>
</reference>
<dbReference type="PRINTS" id="PR01727">
    <property type="entry name" value="DNABINDINGHU"/>
</dbReference>
<gene>
    <name evidence="5" type="ORF">Tchl_0274</name>
</gene>
<dbReference type="SMART" id="SM00411">
    <property type="entry name" value="BHL"/>
    <property type="match status" value="1"/>
</dbReference>
<dbReference type="GO" id="GO:0030527">
    <property type="term" value="F:structural constituent of chromatin"/>
    <property type="evidence" value="ECO:0007669"/>
    <property type="project" value="InterPro"/>
</dbReference>
<dbReference type="AlphaFoldDB" id="A0A1L6F8A0"/>
<evidence type="ECO:0000256" key="3">
    <source>
        <dbReference type="RuleBase" id="RU003939"/>
    </source>
</evidence>
<evidence type="ECO:0000313" key="5">
    <source>
        <dbReference type="EMBL" id="APR03147.1"/>
    </source>
</evidence>
<accession>A0A1L6F8A0</accession>
<evidence type="ECO:0000256" key="1">
    <source>
        <dbReference type="ARBA" id="ARBA00010529"/>
    </source>
</evidence>
<dbReference type="STRING" id="96773.Tchl_0274"/>
<protein>
    <submittedName>
        <fullName evidence="5">Integration host factor beta subunit</fullName>
    </submittedName>
</protein>
<dbReference type="KEGG" id="tcl:Tchl_0274"/>
<dbReference type="PANTHER" id="PTHR33175:SF5">
    <property type="entry name" value="INTEGRATION HOST FACTOR SUBUNIT BETA"/>
    <property type="match status" value="1"/>
</dbReference>
<dbReference type="GO" id="GO:0005829">
    <property type="term" value="C:cytosol"/>
    <property type="evidence" value="ECO:0007669"/>
    <property type="project" value="TreeGrafter"/>
</dbReference>
<dbReference type="InterPro" id="IPR000119">
    <property type="entry name" value="Hist_DNA-bd"/>
</dbReference>
<dbReference type="InterPro" id="IPR010992">
    <property type="entry name" value="IHF-like_DNA-bd_dom_sf"/>
</dbReference>
<name>A0A1L6F8A0_9RHOO</name>
<keyword evidence="2" id="KW-0238">DNA-binding</keyword>
<dbReference type="CDD" id="cd13836">
    <property type="entry name" value="IHF_B"/>
    <property type="match status" value="1"/>
</dbReference>
<dbReference type="InterPro" id="IPR020816">
    <property type="entry name" value="Histone-like_DNA-bd_CS"/>
</dbReference>
<evidence type="ECO:0000256" key="4">
    <source>
        <dbReference type="SAM" id="MobiDB-lite"/>
    </source>
</evidence>
<evidence type="ECO:0000313" key="6">
    <source>
        <dbReference type="Proteomes" id="UP000185739"/>
    </source>
</evidence>
<dbReference type="Proteomes" id="UP000185739">
    <property type="component" value="Chromosome"/>
</dbReference>
<comment type="similarity">
    <text evidence="1 3">Belongs to the bacterial histone-like protein family.</text>
</comment>
<sequence>MTQTLAVGDRIEIRGFGSFALNYRPPRQGRNPKTGQKVEIPANHVPHFKAGKELRDRVDATVAPDTKQQRKYTLDKLLAQCKSDAPSPRVSGWDDMAPLGKELL</sequence>
<dbReference type="PANTHER" id="PTHR33175">
    <property type="entry name" value="DNA-BINDING PROTEIN HU"/>
    <property type="match status" value="1"/>
</dbReference>
<keyword evidence="6" id="KW-1185">Reference proteome</keyword>
<dbReference type="SUPFAM" id="SSF47729">
    <property type="entry name" value="IHF-like DNA-binding proteins"/>
    <property type="match status" value="1"/>
</dbReference>